<name>A0AAV9VEZ1_9PEZI</name>
<dbReference type="GO" id="GO:0106004">
    <property type="term" value="P:tRNA (guanine-N7)-methylation"/>
    <property type="evidence" value="ECO:0007669"/>
    <property type="project" value="UniProtKB-UniRule"/>
</dbReference>
<dbReference type="GO" id="GO:0043527">
    <property type="term" value="C:tRNA methyltransferase complex"/>
    <property type="evidence" value="ECO:0007669"/>
    <property type="project" value="TreeGrafter"/>
</dbReference>
<evidence type="ECO:0000313" key="9">
    <source>
        <dbReference type="Proteomes" id="UP001375240"/>
    </source>
</evidence>
<dbReference type="GO" id="GO:0005634">
    <property type="term" value="C:nucleus"/>
    <property type="evidence" value="ECO:0007669"/>
    <property type="project" value="UniProtKB-SubCell"/>
</dbReference>
<dbReference type="GO" id="GO:0005829">
    <property type="term" value="C:cytosol"/>
    <property type="evidence" value="ECO:0007669"/>
    <property type="project" value="TreeGrafter"/>
</dbReference>
<comment type="similarity">
    <text evidence="6">Belongs to the WD repeat TRM82 family.</text>
</comment>
<dbReference type="InterPro" id="IPR028884">
    <property type="entry name" value="Trm82"/>
</dbReference>
<evidence type="ECO:0000256" key="7">
    <source>
        <dbReference type="SAM" id="MobiDB-lite"/>
    </source>
</evidence>
<dbReference type="PANTHER" id="PTHR16288">
    <property type="entry name" value="WD40 REPEAT PROTEIN 4"/>
    <property type="match status" value="1"/>
</dbReference>
<evidence type="ECO:0000256" key="5">
    <source>
        <dbReference type="ARBA" id="ARBA00023242"/>
    </source>
</evidence>
<keyword evidence="2 6" id="KW-0853">WD repeat</keyword>
<dbReference type="AlphaFoldDB" id="A0AAV9VEZ1"/>
<feature type="compositionally biased region" description="Low complexity" evidence="7">
    <location>
        <begin position="46"/>
        <end position="57"/>
    </location>
</feature>
<keyword evidence="9" id="KW-1185">Reference proteome</keyword>
<dbReference type="InterPro" id="IPR015943">
    <property type="entry name" value="WD40/YVTN_repeat-like_dom_sf"/>
</dbReference>
<evidence type="ECO:0000256" key="3">
    <source>
        <dbReference type="ARBA" id="ARBA00022694"/>
    </source>
</evidence>
<protein>
    <submittedName>
        <fullName evidence="8">tRNA (Guanine-N(7)-)-methyltransferase non-catalytic subunit trm82</fullName>
    </submittedName>
</protein>
<dbReference type="SUPFAM" id="SSF50978">
    <property type="entry name" value="WD40 repeat-like"/>
    <property type="match status" value="1"/>
</dbReference>
<comment type="caution">
    <text evidence="8">The sequence shown here is derived from an EMBL/GenBank/DDBJ whole genome shotgun (WGS) entry which is preliminary data.</text>
</comment>
<gene>
    <name evidence="8" type="primary">TRM82</name>
    <name evidence="8" type="ORF">TWF696_001108</name>
</gene>
<evidence type="ECO:0000256" key="1">
    <source>
        <dbReference type="ARBA" id="ARBA00004123"/>
    </source>
</evidence>
<dbReference type="Gene3D" id="2.130.10.10">
    <property type="entry name" value="YVTN repeat-like/Quinoprotein amine dehydrogenase"/>
    <property type="match status" value="1"/>
</dbReference>
<reference evidence="8 9" key="1">
    <citation type="submission" date="2019-10" db="EMBL/GenBank/DDBJ databases">
        <authorList>
            <person name="Palmer J.M."/>
        </authorList>
    </citation>
    <scope>NUCLEOTIDE SEQUENCE [LARGE SCALE GENOMIC DNA]</scope>
    <source>
        <strain evidence="8 9">TWF696</strain>
    </source>
</reference>
<keyword evidence="3 6" id="KW-0819">tRNA processing</keyword>
<comment type="function">
    <text evidence="6">Required for the formation of N(7)-methylguanine at position 46 (m7G46) in tRNA. In the complex, it is required to stabilize and induce conformational changes of the catalytic subunit.</text>
</comment>
<sequence>MAPRRHPVQAIAFADSTPPKLYLAVADTLSCISISAGTATATWTAPAAPAQGKPQQKVVSGKADDIDTADAAEPTPDAANSPSAPAPVVGKRKRSPSNTSAQSSTAVEATESSPAATAPQASKKKQKKGGNADGADASKKQPPNYIGHLLFVAEKSVLAVTTLEDKTLRLLHADTLAVVKEWTLHKRPSAISITDSNSTILVGDKFGDVYSYTIDSDSSSEGTLLLGHVSLLTALTAASTTTPQRQYIITADRDEHVRVTNYPLTHAIHTFCLAHTAFVSRLLVTADNTLISGGGDDWLGVWDWPAGKLLQRIDVRGVLDTIFTDDEKKAIAETQRGYNRRRRWMREDDAVREADEEAKISIAVNGIAEAMVPDGRQVIVTLEGLPVLLRYTYTATGELQFASGIRATGPVVSLAVDASRVYFSCDTTDGELVSQVDLAAVEPVISSLVSGEGLDVLVAEEDVEGMVERVYTVEGLRKGFGGWEDE</sequence>
<comment type="subcellular location">
    <subcellularLocation>
        <location evidence="1 6">Nucleus</location>
    </subcellularLocation>
</comment>
<dbReference type="HAMAP" id="MF_03056">
    <property type="entry name" value="TRM82"/>
    <property type="match status" value="1"/>
</dbReference>
<accession>A0AAV9VEZ1</accession>
<feature type="compositionally biased region" description="Low complexity" evidence="7">
    <location>
        <begin position="69"/>
        <end position="87"/>
    </location>
</feature>
<evidence type="ECO:0000256" key="6">
    <source>
        <dbReference type="HAMAP-Rule" id="MF_03056"/>
    </source>
</evidence>
<keyword evidence="4 6" id="KW-0677">Repeat</keyword>
<evidence type="ECO:0000256" key="4">
    <source>
        <dbReference type="ARBA" id="ARBA00022737"/>
    </source>
</evidence>
<feature type="compositionally biased region" description="Polar residues" evidence="7">
    <location>
        <begin position="96"/>
        <end position="115"/>
    </location>
</feature>
<evidence type="ECO:0000313" key="8">
    <source>
        <dbReference type="EMBL" id="KAK6359987.1"/>
    </source>
</evidence>
<proteinExistence type="inferred from homology"/>
<dbReference type="Proteomes" id="UP001375240">
    <property type="component" value="Unassembled WGS sequence"/>
</dbReference>
<keyword evidence="5 6" id="KW-0539">Nucleus</keyword>
<comment type="pathway">
    <text evidence="6">tRNA modification; N(7)-methylguanine-tRNA biosynthesis.</text>
</comment>
<dbReference type="EMBL" id="JAVHNQ010000001">
    <property type="protein sequence ID" value="KAK6359987.1"/>
    <property type="molecule type" value="Genomic_DNA"/>
</dbReference>
<evidence type="ECO:0000256" key="2">
    <source>
        <dbReference type="ARBA" id="ARBA00022574"/>
    </source>
</evidence>
<dbReference type="PANTHER" id="PTHR16288:SF0">
    <property type="entry name" value="TRNA (GUANINE-N(7)-)-METHYLTRANSFERASE NON-CATALYTIC SUBUNIT WDR4"/>
    <property type="match status" value="1"/>
</dbReference>
<organism evidence="8 9">
    <name type="scientific">Orbilia brochopaga</name>
    <dbReference type="NCBI Taxonomy" id="3140254"/>
    <lineage>
        <taxon>Eukaryota</taxon>
        <taxon>Fungi</taxon>
        <taxon>Dikarya</taxon>
        <taxon>Ascomycota</taxon>
        <taxon>Pezizomycotina</taxon>
        <taxon>Orbiliomycetes</taxon>
        <taxon>Orbiliales</taxon>
        <taxon>Orbiliaceae</taxon>
        <taxon>Orbilia</taxon>
    </lineage>
</organism>
<dbReference type="InterPro" id="IPR036322">
    <property type="entry name" value="WD40_repeat_dom_sf"/>
</dbReference>
<feature type="region of interest" description="Disordered" evidence="7">
    <location>
        <begin position="46"/>
        <end position="140"/>
    </location>
</feature>